<dbReference type="PANTHER" id="PTHR35174">
    <property type="entry name" value="BLL7171 PROTEIN-RELATED"/>
    <property type="match status" value="1"/>
</dbReference>
<evidence type="ECO:0000313" key="3">
    <source>
        <dbReference type="EMBL" id="MBM9504548.1"/>
    </source>
</evidence>
<protein>
    <submittedName>
        <fullName evidence="3">Transcriptional regulator</fullName>
    </submittedName>
</protein>
<keyword evidence="4" id="KW-1185">Reference proteome</keyword>
<dbReference type="EMBL" id="JADKYB010000004">
    <property type="protein sequence ID" value="MBM9504548.1"/>
    <property type="molecule type" value="Genomic_DNA"/>
</dbReference>
<name>A0ABS2TRG0_9ACTN</name>
<evidence type="ECO:0000313" key="4">
    <source>
        <dbReference type="Proteomes" id="UP000749040"/>
    </source>
</evidence>
<organism evidence="3 4">
    <name type="scientific">Actinacidiphila acididurans</name>
    <dbReference type="NCBI Taxonomy" id="2784346"/>
    <lineage>
        <taxon>Bacteria</taxon>
        <taxon>Bacillati</taxon>
        <taxon>Actinomycetota</taxon>
        <taxon>Actinomycetes</taxon>
        <taxon>Kitasatosporales</taxon>
        <taxon>Streptomycetaceae</taxon>
        <taxon>Actinacidiphila</taxon>
    </lineage>
</organism>
<evidence type="ECO:0000256" key="1">
    <source>
        <dbReference type="ARBA" id="ARBA00007689"/>
    </source>
</evidence>
<sequence>MRYMMLLRLDQDQAGKQPSDELMAEMGKLLEDMTRQGVLLDTAGLAPVAEATSLRLSAGKTTVVDGPFTEAKEFIGGYCLVQAKDQDEAVQWARRFLAIHGDQWDLTAEVRQVMEP</sequence>
<evidence type="ECO:0000259" key="2">
    <source>
        <dbReference type="Pfam" id="PF03795"/>
    </source>
</evidence>
<dbReference type="InterPro" id="IPR011008">
    <property type="entry name" value="Dimeric_a/b-barrel"/>
</dbReference>
<dbReference type="Gene3D" id="3.30.70.1060">
    <property type="entry name" value="Dimeric alpha+beta barrel"/>
    <property type="match status" value="1"/>
</dbReference>
<feature type="domain" description="YCII-related" evidence="2">
    <location>
        <begin position="1"/>
        <end position="95"/>
    </location>
</feature>
<dbReference type="PANTHER" id="PTHR35174:SF1">
    <property type="entry name" value="BLL0086 PROTEIN"/>
    <property type="match status" value="1"/>
</dbReference>
<dbReference type="SUPFAM" id="SSF54909">
    <property type="entry name" value="Dimeric alpha+beta barrel"/>
    <property type="match status" value="1"/>
</dbReference>
<gene>
    <name evidence="3" type="ORF">ITX44_08365</name>
</gene>
<proteinExistence type="inferred from homology"/>
<reference evidence="3 4" key="1">
    <citation type="submission" date="2021-01" db="EMBL/GenBank/DDBJ databases">
        <title>Streptomyces acididurans sp. nov., isolated from a peat swamp forest soil.</title>
        <authorList>
            <person name="Chantavorakit T."/>
            <person name="Duangmal K."/>
        </authorList>
    </citation>
    <scope>NUCLEOTIDE SEQUENCE [LARGE SCALE GENOMIC DNA]</scope>
    <source>
        <strain evidence="3 4">KK5PA1</strain>
    </source>
</reference>
<comment type="similarity">
    <text evidence="1">Belongs to the YciI family.</text>
</comment>
<dbReference type="InterPro" id="IPR005545">
    <property type="entry name" value="YCII"/>
</dbReference>
<comment type="caution">
    <text evidence="3">The sequence shown here is derived from an EMBL/GenBank/DDBJ whole genome shotgun (WGS) entry which is preliminary data.</text>
</comment>
<dbReference type="Pfam" id="PF03795">
    <property type="entry name" value="YCII"/>
    <property type="match status" value="1"/>
</dbReference>
<dbReference type="RefSeq" id="WP_205356433.1">
    <property type="nucleotide sequence ID" value="NZ_JADKYB010000004.1"/>
</dbReference>
<dbReference type="Proteomes" id="UP000749040">
    <property type="component" value="Unassembled WGS sequence"/>
</dbReference>
<accession>A0ABS2TRG0</accession>